<evidence type="ECO:0000313" key="3">
    <source>
        <dbReference type="Proteomes" id="UP000000214"/>
    </source>
</evidence>
<name>K7RL57_ACIA4</name>
<evidence type="ECO:0000256" key="1">
    <source>
        <dbReference type="SAM" id="MobiDB-lite"/>
    </source>
</evidence>
<dbReference type="KEGG" id="pbo:PACID_08160"/>
<dbReference type="Proteomes" id="UP000000214">
    <property type="component" value="Chromosome"/>
</dbReference>
<dbReference type="HOGENOM" id="CLU_2466487_0_0_11"/>
<organism evidence="2 3">
    <name type="scientific">Acidipropionibacterium acidipropionici (strain ATCC 4875 / DSM 20272 / JCM 6432 / NBRC 12425 / NCIMB 8070 / 4)</name>
    <name type="common">Propionibacterium acidipropionici</name>
    <dbReference type="NCBI Taxonomy" id="1171373"/>
    <lineage>
        <taxon>Bacteria</taxon>
        <taxon>Bacillati</taxon>
        <taxon>Actinomycetota</taxon>
        <taxon>Actinomycetes</taxon>
        <taxon>Propionibacteriales</taxon>
        <taxon>Propionibacteriaceae</taxon>
        <taxon>Acidipropionibacterium</taxon>
    </lineage>
</organism>
<protein>
    <submittedName>
        <fullName evidence="2">Uncharacterized protein</fullName>
    </submittedName>
</protein>
<dbReference type="EMBL" id="CP003493">
    <property type="protein sequence ID" value="AFV88654.1"/>
    <property type="molecule type" value="Genomic_DNA"/>
</dbReference>
<proteinExistence type="predicted"/>
<evidence type="ECO:0000313" key="2">
    <source>
        <dbReference type="EMBL" id="AFV88654.1"/>
    </source>
</evidence>
<gene>
    <name evidence="2" type="ordered locus">PACID_08160</name>
</gene>
<accession>K7RL57</accession>
<dbReference type="PATRIC" id="fig|1171373.8.peg.827"/>
<reference evidence="2 3" key="1">
    <citation type="journal article" date="2012" name="BMC Genomics">
        <title>The genome sequence of Propionibacterium acidipropionici provides insights into its biotechnological and industrial potential.</title>
        <authorList>
            <person name="Parizzi L.P."/>
            <person name="Grassi M.C."/>
            <person name="Llerena L.A."/>
            <person name="Carazzolle M.F."/>
            <person name="Queiroz V.L."/>
            <person name="Lunardi I."/>
            <person name="Zeidler A.F."/>
            <person name="Teixeira P.J."/>
            <person name="Mieczkowski P."/>
            <person name="Rincones J."/>
            <person name="Pereira G.A."/>
        </authorList>
    </citation>
    <scope>NUCLEOTIDE SEQUENCE [LARGE SCALE GENOMIC DNA]</scope>
    <source>
        <strain evidence="3">ATCC 4875 / DSM 20272 / JCM 6432 / NBRC 12425 / NCIMB 8070</strain>
    </source>
</reference>
<dbReference type="STRING" id="1171373.PACID_08160"/>
<dbReference type="AlphaFoldDB" id="K7RL57"/>
<sequence length="88" mass="9525">MCHPGPPEPVMRCELPASMMRAPGTPTACCHLMGGEGQASREARTHEVKKHAQSLAQDHSGVPCSLCSQEDADKMQEIALRRNEGVSR</sequence>
<feature type="region of interest" description="Disordered" evidence="1">
    <location>
        <begin position="37"/>
        <end position="63"/>
    </location>
</feature>